<dbReference type="AlphaFoldDB" id="A0A0K0Y8T1"/>
<evidence type="ECO:0000313" key="1">
    <source>
        <dbReference type="EMBL" id="AKS47272.1"/>
    </source>
</evidence>
<dbReference type="OrthoDB" id="9809977at2"/>
<dbReference type="EMBL" id="CP012160">
    <property type="protein sequence ID" value="AKS47272.1"/>
    <property type="molecule type" value="Genomic_DNA"/>
</dbReference>
<gene>
    <name evidence="1" type="ORF">OSB_27480</name>
</gene>
<dbReference type="RefSeq" id="WP_049835491.1">
    <property type="nucleotide sequence ID" value="NZ_CP012160.1"/>
</dbReference>
<proteinExistence type="predicted"/>
<dbReference type="Proteomes" id="UP000067444">
    <property type="component" value="Chromosome"/>
</dbReference>
<organism evidence="1 2">
    <name type="scientific">Octadecabacter temperatus</name>
    <dbReference type="NCBI Taxonomy" id="1458307"/>
    <lineage>
        <taxon>Bacteria</taxon>
        <taxon>Pseudomonadati</taxon>
        <taxon>Pseudomonadota</taxon>
        <taxon>Alphaproteobacteria</taxon>
        <taxon>Rhodobacterales</taxon>
        <taxon>Roseobacteraceae</taxon>
        <taxon>Octadecabacter</taxon>
    </lineage>
</organism>
<reference evidence="1 2" key="1">
    <citation type="journal article" date="2015" name="Genome Announc.">
        <title>Closed Genome Sequence of Octadecabacter temperatus SB1, the First Mesophilic Species of the Genus Octadecabacter.</title>
        <authorList>
            <person name="Voget S."/>
            <person name="Billerbeck S."/>
            <person name="Simon M."/>
            <person name="Daniel R."/>
        </authorList>
    </citation>
    <scope>NUCLEOTIDE SEQUENCE [LARGE SCALE GENOMIC DNA]</scope>
    <source>
        <strain evidence="1 2">SB1</strain>
    </source>
</reference>
<dbReference type="STRING" id="1458307.OSB_27480"/>
<dbReference type="KEGG" id="otm:OSB_27480"/>
<name>A0A0K0Y8T1_9RHOB</name>
<dbReference type="NCBIfam" id="NF038065">
    <property type="entry name" value="Pr6Pr"/>
    <property type="match status" value="1"/>
</dbReference>
<protein>
    <submittedName>
        <fullName evidence="1">Uncharacterized protein</fullName>
    </submittedName>
</protein>
<evidence type="ECO:0000313" key="2">
    <source>
        <dbReference type="Proteomes" id="UP000067444"/>
    </source>
</evidence>
<accession>A0A0K0Y8T1</accession>
<sequence length="199" mass="21850">MQKLRLFSTILALAVSATLIARFGMTMQEKEISFLGAVWNDFRYFTIWTNMLIGLTSGAIAFGRMPPQWLTAGLTMAIALVAIVFHVLLAGDDPRVGLDWIVNGMLHTVIPIAFIGLWLLALPKGRLVWRDLVIWSAFPILYSIYAIARGAVDGEYPYFFLDVGNLGAAGVALWVAGLALIFLIAGTVLISCARRFSRA</sequence>
<keyword evidence="2" id="KW-1185">Reference proteome</keyword>
<dbReference type="InterPro" id="IPR049713">
    <property type="entry name" value="Pr6Pr-like"/>
</dbReference>